<dbReference type="EMBL" id="MCAQ01000001">
    <property type="protein sequence ID" value="RKF42058.1"/>
    <property type="molecule type" value="Genomic_DNA"/>
</dbReference>
<dbReference type="EMBL" id="VLKR01000009">
    <property type="protein sequence ID" value="TWI20700.1"/>
    <property type="molecule type" value="Genomic_DNA"/>
</dbReference>
<keyword evidence="3" id="KW-1185">Reference proteome</keyword>
<evidence type="ECO:0000313" key="3">
    <source>
        <dbReference type="Proteomes" id="UP000286402"/>
    </source>
</evidence>
<name>A0A420GA59_9SPHI</name>
<reference evidence="1 3" key="2">
    <citation type="submission" date="2016-07" db="EMBL/GenBank/DDBJ databases">
        <title>Genome analysis of Sphingobacterium siyangense T12B17.</title>
        <authorList>
            <person name="Xu D."/>
            <person name="Su Y."/>
            <person name="Zheng S."/>
        </authorList>
    </citation>
    <scope>NUCLEOTIDE SEQUENCE [LARGE SCALE GENOMIC DNA]</scope>
    <source>
        <strain evidence="1 3">T12B17</strain>
    </source>
</reference>
<reference evidence="2" key="3">
    <citation type="submission" date="2019-07" db="EMBL/GenBank/DDBJ databases">
        <authorList>
            <person name="Whitman W."/>
            <person name="Huntemann M."/>
            <person name="Clum A."/>
            <person name="Pillay M."/>
            <person name="Palaniappan K."/>
            <person name="Varghese N."/>
            <person name="Mikhailova N."/>
            <person name="Stamatis D."/>
            <person name="Reddy T."/>
            <person name="Daum C."/>
            <person name="Shapiro N."/>
            <person name="Ivanova N."/>
            <person name="Kyrpides N."/>
            <person name="Woyke T."/>
        </authorList>
    </citation>
    <scope>NUCLEOTIDE SEQUENCE</scope>
    <source>
        <strain evidence="2">CGMCC 1.6855</strain>
    </source>
</reference>
<evidence type="ECO:0000313" key="2">
    <source>
        <dbReference type="EMBL" id="TWI20700.1"/>
    </source>
</evidence>
<dbReference type="SUPFAM" id="SSF109604">
    <property type="entry name" value="HD-domain/PDEase-like"/>
    <property type="match status" value="1"/>
</dbReference>
<reference evidence="2 4" key="1">
    <citation type="journal article" date="2015" name="Stand. Genomic Sci.">
        <title>Genomic Encyclopedia of Bacterial and Archaeal Type Strains, Phase III: the genomes of soil and plant-associated and newly described type strains.</title>
        <authorList>
            <person name="Whitman W.B."/>
            <person name="Woyke T."/>
            <person name="Klenk H.P."/>
            <person name="Zhou Y."/>
            <person name="Lilburn T.G."/>
            <person name="Beck B.J."/>
            <person name="De Vos P."/>
            <person name="Vandamme P."/>
            <person name="Eisen J.A."/>
            <person name="Garrity G."/>
            <person name="Hugenholtz P."/>
            <person name="Kyrpides N.C."/>
        </authorList>
    </citation>
    <scope>NUCLEOTIDE SEQUENCE [LARGE SCALE GENOMIC DNA]</scope>
    <source>
        <strain evidence="2 4">CGMCC 1.6855</strain>
    </source>
</reference>
<dbReference type="Gene3D" id="1.10.3210.10">
    <property type="entry name" value="Hypothetical protein af1432"/>
    <property type="match status" value="1"/>
</dbReference>
<gene>
    <name evidence="1" type="ORF">BCY89_00710</name>
    <name evidence="2" type="ORF">IQ31_02091</name>
</gene>
<proteinExistence type="predicted"/>
<organism evidence="1 3">
    <name type="scientific">Sphingobacterium siyangense</name>
    <dbReference type="NCBI Taxonomy" id="459529"/>
    <lineage>
        <taxon>Bacteria</taxon>
        <taxon>Pseudomonadati</taxon>
        <taxon>Bacteroidota</taxon>
        <taxon>Sphingobacteriia</taxon>
        <taxon>Sphingobacteriales</taxon>
        <taxon>Sphingobacteriaceae</taxon>
        <taxon>Sphingobacterium</taxon>
    </lineage>
</organism>
<dbReference type="AlphaFoldDB" id="A0A420GA59"/>
<dbReference type="Proteomes" id="UP000315908">
    <property type="component" value="Unassembled WGS sequence"/>
</dbReference>
<protein>
    <submittedName>
        <fullName evidence="1">Uncharacterized protein</fullName>
    </submittedName>
</protein>
<evidence type="ECO:0000313" key="1">
    <source>
        <dbReference type="EMBL" id="RKF42058.1"/>
    </source>
</evidence>
<sequence>MDYTNLLQQADLFLVQSYRDNHNPQLCFHTIDRVRDIVDAVTTISEKYILTAEDKFVVNCAAYFQDIGYLFEGVKGTRQKSISLARCFLQEHFVVESVIKKVEMCILATRPSKKPENLLEEIVVDAVSFHLGSKSFVDLNQRMYLEVNYRKNQVIDERIWCALTLAFLRTHTYFTKEARILKESIKKNNIAYFVKLQITGKQLLV</sequence>
<comment type="caution">
    <text evidence="1">The sequence shown here is derived from an EMBL/GenBank/DDBJ whole genome shotgun (WGS) entry which is preliminary data.</text>
</comment>
<evidence type="ECO:0000313" key="4">
    <source>
        <dbReference type="Proteomes" id="UP000315908"/>
    </source>
</evidence>
<dbReference type="Proteomes" id="UP000286402">
    <property type="component" value="Unassembled WGS sequence"/>
</dbReference>
<dbReference type="RefSeq" id="WP_120332458.1">
    <property type="nucleotide sequence ID" value="NZ_DAIRPU010000002.1"/>
</dbReference>
<accession>A0A420GA59</accession>
<dbReference type="OrthoDB" id="5728337at2"/>